<dbReference type="InterPro" id="IPR043502">
    <property type="entry name" value="DNA/RNA_pol_sf"/>
</dbReference>
<dbReference type="GO" id="GO:0003964">
    <property type="term" value="F:RNA-directed DNA polymerase activity"/>
    <property type="evidence" value="ECO:0007669"/>
    <property type="project" value="UniProtKB-KW"/>
</dbReference>
<keyword evidence="1" id="KW-0548">Nucleotidyltransferase</keyword>
<name>A0A225VPN3_9STRA</name>
<gene>
    <name evidence="1" type="ORF">PHMEG_00020308</name>
</gene>
<dbReference type="Gene3D" id="3.30.70.270">
    <property type="match status" value="2"/>
</dbReference>
<keyword evidence="1" id="KW-0808">Transferase</keyword>
<dbReference type="PANTHER" id="PTHR37984">
    <property type="entry name" value="PROTEIN CBG26694"/>
    <property type="match status" value="1"/>
</dbReference>
<dbReference type="OrthoDB" id="117339at2759"/>
<comment type="caution">
    <text evidence="1">The sequence shown here is derived from an EMBL/GenBank/DDBJ whole genome shotgun (WGS) entry which is preliminary data.</text>
</comment>
<dbReference type="AlphaFoldDB" id="A0A225VPN3"/>
<accession>A0A225VPN3</accession>
<dbReference type="SUPFAM" id="SSF56672">
    <property type="entry name" value="DNA/RNA polymerases"/>
    <property type="match status" value="1"/>
</dbReference>
<dbReference type="PANTHER" id="PTHR37984:SF5">
    <property type="entry name" value="PROTEIN NYNRIN-LIKE"/>
    <property type="match status" value="1"/>
</dbReference>
<evidence type="ECO:0000313" key="1">
    <source>
        <dbReference type="EMBL" id="OWZ07312.1"/>
    </source>
</evidence>
<proteinExistence type="predicted"/>
<reference evidence="2" key="1">
    <citation type="submission" date="2017-03" db="EMBL/GenBank/DDBJ databases">
        <title>Phytopthora megakarya and P. palmivora, two closely related causual agents of cacao black pod achieved similar genome size and gene model numbers by different mechanisms.</title>
        <authorList>
            <person name="Ali S."/>
            <person name="Shao J."/>
            <person name="Larry D.J."/>
            <person name="Kronmiller B."/>
            <person name="Shen D."/>
            <person name="Strem M.D."/>
            <person name="Melnick R.L."/>
            <person name="Guiltinan M.J."/>
            <person name="Tyler B.M."/>
            <person name="Meinhardt L.W."/>
            <person name="Bailey B.A."/>
        </authorList>
    </citation>
    <scope>NUCLEOTIDE SEQUENCE [LARGE SCALE GENOMIC DNA]</scope>
    <source>
        <strain evidence="2">zdho120</strain>
    </source>
</reference>
<dbReference type="InterPro" id="IPR050951">
    <property type="entry name" value="Retrovirus_Pol_polyprotein"/>
</dbReference>
<keyword evidence="2" id="KW-1185">Reference proteome</keyword>
<dbReference type="InterPro" id="IPR043128">
    <property type="entry name" value="Rev_trsase/Diguanyl_cyclase"/>
</dbReference>
<dbReference type="Proteomes" id="UP000198211">
    <property type="component" value="Unassembled WGS sequence"/>
</dbReference>
<protein>
    <submittedName>
        <fullName evidence="1">Reverse transcriptase</fullName>
    </submittedName>
</protein>
<evidence type="ECO:0000313" key="2">
    <source>
        <dbReference type="Proteomes" id="UP000198211"/>
    </source>
</evidence>
<organism evidence="1 2">
    <name type="scientific">Phytophthora megakarya</name>
    <dbReference type="NCBI Taxonomy" id="4795"/>
    <lineage>
        <taxon>Eukaryota</taxon>
        <taxon>Sar</taxon>
        <taxon>Stramenopiles</taxon>
        <taxon>Oomycota</taxon>
        <taxon>Peronosporomycetes</taxon>
        <taxon>Peronosporales</taxon>
        <taxon>Peronosporaceae</taxon>
        <taxon>Phytophthora</taxon>
    </lineage>
</organism>
<sequence length="249" mass="28685">MTVFQRNISMPSHIGPVLGRSFYIDDIDRGAKTWDQLCQDLDTLHYRLRYWNISVSLPKSEFGKRSIPYLSHEISAEGIRATPKVAQSVVDLPFSKSHKGVLSFLGSLNYYHKFIEDFPVVASVLYELSRKTRYVRDEISHELMNLSNYLNERSPRRRWQEYDGVLQPVQYAGRVLNDSEVRYYIAEKESTSADGRCVPWGVTLSYWDIEIQKVQKDEDELAAIMGAGITPREHLDDAVETLIPLKGHL</sequence>
<keyword evidence="1" id="KW-0695">RNA-directed DNA polymerase</keyword>
<dbReference type="EMBL" id="NBNE01003590">
    <property type="protein sequence ID" value="OWZ07312.1"/>
    <property type="molecule type" value="Genomic_DNA"/>
</dbReference>